<keyword evidence="7" id="KW-1185">Reference proteome</keyword>
<comment type="similarity">
    <text evidence="2">Belongs to the FIP1 family.</text>
</comment>
<keyword evidence="3" id="KW-0507">mRNA processing</keyword>
<dbReference type="GO" id="GO:0005847">
    <property type="term" value="C:mRNA cleavage and polyadenylation specificity factor complex"/>
    <property type="evidence" value="ECO:0007669"/>
    <property type="project" value="TreeGrafter"/>
</dbReference>
<dbReference type="Pfam" id="PF05182">
    <property type="entry name" value="Fip1"/>
    <property type="match status" value="1"/>
</dbReference>
<evidence type="ECO:0000256" key="1">
    <source>
        <dbReference type="ARBA" id="ARBA00004123"/>
    </source>
</evidence>
<keyword evidence="4" id="KW-0539">Nucleus</keyword>
<dbReference type="InterPro" id="IPR007854">
    <property type="entry name" value="Fip1_dom"/>
</dbReference>
<feature type="domain" description="Pre-mRNA polyadenylation factor Fip1" evidence="5">
    <location>
        <begin position="93"/>
        <end position="123"/>
    </location>
</feature>
<evidence type="ECO:0000256" key="4">
    <source>
        <dbReference type="ARBA" id="ARBA00023242"/>
    </source>
</evidence>
<dbReference type="OrthoDB" id="1917198at2759"/>
<dbReference type="PANTHER" id="PTHR13484:SF0">
    <property type="entry name" value="PRE-MRNA 3'-END-PROCESSING FACTOR FIP1"/>
    <property type="match status" value="1"/>
</dbReference>
<evidence type="ECO:0000313" key="7">
    <source>
        <dbReference type="Proteomes" id="UP000266673"/>
    </source>
</evidence>
<dbReference type="Proteomes" id="UP000266673">
    <property type="component" value="Unassembled WGS sequence"/>
</dbReference>
<proteinExistence type="inferred from homology"/>
<reference evidence="6 7" key="1">
    <citation type="submission" date="2018-06" db="EMBL/GenBank/DDBJ databases">
        <title>Comparative genomics reveals the genomic features of Rhizophagus irregularis, R. cerebriforme, R. diaphanum and Gigaspora rosea, and their symbiotic lifestyle signature.</title>
        <authorList>
            <person name="Morin E."/>
            <person name="San Clemente H."/>
            <person name="Chen E.C.H."/>
            <person name="De La Providencia I."/>
            <person name="Hainaut M."/>
            <person name="Kuo A."/>
            <person name="Kohler A."/>
            <person name="Murat C."/>
            <person name="Tang N."/>
            <person name="Roy S."/>
            <person name="Loubradou J."/>
            <person name="Henrissat B."/>
            <person name="Grigoriev I.V."/>
            <person name="Corradi N."/>
            <person name="Roux C."/>
            <person name="Martin F.M."/>
        </authorList>
    </citation>
    <scope>NUCLEOTIDE SEQUENCE [LARGE SCALE GENOMIC DNA]</scope>
    <source>
        <strain evidence="6 7">DAOM 194757</strain>
    </source>
</reference>
<name>A0A397UI35_9GLOM</name>
<sequence length="123" mass="14181">MTTISAMANALENEFQQVNKRQVAFSQQWDLAEFLETMELDEHKNRYVAGNHWGMFVLVEEDFSELDRFINQAKKVGVDINAVGSLDGTSIYDVDLDSVEVKLWRKPEADITDYFNSGFNEYT</sequence>
<dbReference type="EMBL" id="QKWP01001756">
    <property type="protein sequence ID" value="RIB06816.1"/>
    <property type="molecule type" value="Genomic_DNA"/>
</dbReference>
<evidence type="ECO:0000313" key="6">
    <source>
        <dbReference type="EMBL" id="RIB06816.1"/>
    </source>
</evidence>
<dbReference type="PANTHER" id="PTHR13484">
    <property type="entry name" value="FIP1-LIKE 1 PROTEIN"/>
    <property type="match status" value="1"/>
</dbReference>
<dbReference type="AlphaFoldDB" id="A0A397UI35"/>
<comment type="subcellular location">
    <subcellularLocation>
        <location evidence="1">Nucleus</location>
    </subcellularLocation>
</comment>
<gene>
    <name evidence="6" type="ORF">C2G38_2216129</name>
</gene>
<evidence type="ECO:0000256" key="2">
    <source>
        <dbReference type="ARBA" id="ARBA00007459"/>
    </source>
</evidence>
<organism evidence="6 7">
    <name type="scientific">Gigaspora rosea</name>
    <dbReference type="NCBI Taxonomy" id="44941"/>
    <lineage>
        <taxon>Eukaryota</taxon>
        <taxon>Fungi</taxon>
        <taxon>Fungi incertae sedis</taxon>
        <taxon>Mucoromycota</taxon>
        <taxon>Glomeromycotina</taxon>
        <taxon>Glomeromycetes</taxon>
        <taxon>Diversisporales</taxon>
        <taxon>Gigasporaceae</taxon>
        <taxon>Gigaspora</taxon>
    </lineage>
</organism>
<evidence type="ECO:0000259" key="5">
    <source>
        <dbReference type="Pfam" id="PF05182"/>
    </source>
</evidence>
<protein>
    <recommendedName>
        <fullName evidence="5">Pre-mRNA polyadenylation factor Fip1 domain-containing protein</fullName>
    </recommendedName>
</protein>
<accession>A0A397UI35</accession>
<dbReference type="STRING" id="44941.A0A397UI35"/>
<dbReference type="InterPro" id="IPR051187">
    <property type="entry name" value="Pre-mRNA_3'-end_processing_reg"/>
</dbReference>
<dbReference type="GO" id="GO:0006397">
    <property type="term" value="P:mRNA processing"/>
    <property type="evidence" value="ECO:0007669"/>
    <property type="project" value="UniProtKB-KW"/>
</dbReference>
<comment type="caution">
    <text evidence="6">The sequence shown here is derived from an EMBL/GenBank/DDBJ whole genome shotgun (WGS) entry which is preliminary data.</text>
</comment>
<evidence type="ECO:0000256" key="3">
    <source>
        <dbReference type="ARBA" id="ARBA00022664"/>
    </source>
</evidence>